<organism evidence="1 2">
    <name type="scientific">Pleurodeles waltl</name>
    <name type="common">Iberian ribbed newt</name>
    <dbReference type="NCBI Taxonomy" id="8319"/>
    <lineage>
        <taxon>Eukaryota</taxon>
        <taxon>Metazoa</taxon>
        <taxon>Chordata</taxon>
        <taxon>Craniata</taxon>
        <taxon>Vertebrata</taxon>
        <taxon>Euteleostomi</taxon>
        <taxon>Amphibia</taxon>
        <taxon>Batrachia</taxon>
        <taxon>Caudata</taxon>
        <taxon>Salamandroidea</taxon>
        <taxon>Salamandridae</taxon>
        <taxon>Pleurodelinae</taxon>
        <taxon>Pleurodeles</taxon>
    </lineage>
</organism>
<reference evidence="1" key="1">
    <citation type="journal article" date="2022" name="bioRxiv">
        <title>Sequencing and chromosome-scale assembly of the giantPleurodeles waltlgenome.</title>
        <authorList>
            <person name="Brown T."/>
            <person name="Elewa A."/>
            <person name="Iarovenko S."/>
            <person name="Subramanian E."/>
            <person name="Araus A.J."/>
            <person name="Petzold A."/>
            <person name="Susuki M."/>
            <person name="Suzuki K.-i.T."/>
            <person name="Hayashi T."/>
            <person name="Toyoda A."/>
            <person name="Oliveira C."/>
            <person name="Osipova E."/>
            <person name="Leigh N.D."/>
            <person name="Simon A."/>
            <person name="Yun M.H."/>
        </authorList>
    </citation>
    <scope>NUCLEOTIDE SEQUENCE</scope>
    <source>
        <strain evidence="1">20211129_DDA</strain>
        <tissue evidence="1">Liver</tissue>
    </source>
</reference>
<evidence type="ECO:0000313" key="2">
    <source>
        <dbReference type="Proteomes" id="UP001066276"/>
    </source>
</evidence>
<gene>
    <name evidence="1" type="ORF">NDU88_005443</name>
</gene>
<dbReference type="Proteomes" id="UP001066276">
    <property type="component" value="Chromosome 1_1"/>
</dbReference>
<comment type="caution">
    <text evidence="1">The sequence shown here is derived from an EMBL/GenBank/DDBJ whole genome shotgun (WGS) entry which is preliminary data.</text>
</comment>
<dbReference type="AlphaFoldDB" id="A0AAV7WYA2"/>
<dbReference type="EMBL" id="JANPWB010000001">
    <property type="protein sequence ID" value="KAJ1217856.1"/>
    <property type="molecule type" value="Genomic_DNA"/>
</dbReference>
<dbReference type="Gene3D" id="3.30.70.1820">
    <property type="entry name" value="L1 transposable element, RRM domain"/>
    <property type="match status" value="1"/>
</dbReference>
<accession>A0AAV7WYA2</accession>
<proteinExistence type="predicted"/>
<protein>
    <submittedName>
        <fullName evidence="1">Uncharacterized protein</fullName>
    </submittedName>
</protein>
<evidence type="ECO:0000313" key="1">
    <source>
        <dbReference type="EMBL" id="KAJ1217856.1"/>
    </source>
</evidence>
<name>A0AAV7WYA2_PLEWA</name>
<keyword evidence="2" id="KW-1185">Reference proteome</keyword>
<sequence>MDRTALIEKLKANYNLLQDKLDDLENRSRHNVCIRGIDGAGHHRSLRPMFKLSLPAFWAQTDQQVLVDHTQRVFSQYQQQRNLPPTVLTRIHYFHIKEKIMQAAR</sequence>